<proteinExistence type="predicted"/>
<accession>Q2FUC2</accession>
<dbReference type="GeneID" id="3922159"/>
<dbReference type="OrthoDB" id="53148at2157"/>
<dbReference type="HOGENOM" id="CLU_069130_0_0_2"/>
<name>Q2FUC2_METHJ</name>
<evidence type="ECO:0000313" key="3">
    <source>
        <dbReference type="Proteomes" id="UP000001941"/>
    </source>
</evidence>
<dbReference type="Pfam" id="PF08902">
    <property type="entry name" value="DUF1848"/>
    <property type="match status" value="1"/>
</dbReference>
<dbReference type="eggNOG" id="arCOG06899">
    <property type="taxonomic scope" value="Archaea"/>
</dbReference>
<dbReference type="EMBL" id="CP000254">
    <property type="protein sequence ID" value="ABD40219.1"/>
    <property type="molecule type" value="Genomic_DNA"/>
</dbReference>
<dbReference type="STRING" id="323259.Mhun_0457"/>
<evidence type="ECO:0008006" key="4">
    <source>
        <dbReference type="Google" id="ProtNLM"/>
    </source>
</evidence>
<gene>
    <name evidence="2" type="ordered locus">Mhun_0457</name>
</gene>
<dbReference type="Proteomes" id="UP000001941">
    <property type="component" value="Chromosome"/>
</dbReference>
<organism evidence="2 3">
    <name type="scientific">Methanospirillum hungatei JF-1 (strain ATCC 27890 / DSM 864 / NBRC 100397 / JF-1)</name>
    <dbReference type="NCBI Taxonomy" id="323259"/>
    <lineage>
        <taxon>Archaea</taxon>
        <taxon>Methanobacteriati</taxon>
        <taxon>Methanobacteriota</taxon>
        <taxon>Stenosarchaea group</taxon>
        <taxon>Methanomicrobia</taxon>
        <taxon>Methanomicrobiales</taxon>
        <taxon>Methanospirillaceae</taxon>
        <taxon>Methanospirillum</taxon>
    </lineage>
</organism>
<dbReference type="RefSeq" id="WP_011447507.1">
    <property type="nucleotide sequence ID" value="NC_007796.1"/>
</dbReference>
<keyword evidence="3" id="KW-1185">Reference proteome</keyword>
<dbReference type="KEGG" id="mhu:Mhun_0457"/>
<dbReference type="AlphaFoldDB" id="Q2FUC2"/>
<protein>
    <recommendedName>
        <fullName evidence="4">DUF1848 domain-containing protein</fullName>
    </recommendedName>
</protein>
<evidence type="ECO:0000256" key="1">
    <source>
        <dbReference type="SAM" id="MobiDB-lite"/>
    </source>
</evidence>
<dbReference type="EnsemblBacteria" id="ABD40219">
    <property type="protein sequence ID" value="ABD40219"/>
    <property type="gene ID" value="Mhun_0457"/>
</dbReference>
<dbReference type="InterPro" id="IPR014998">
    <property type="entry name" value="DUF1848"/>
</dbReference>
<evidence type="ECO:0000313" key="2">
    <source>
        <dbReference type="EMBL" id="ABD40219.1"/>
    </source>
</evidence>
<feature type="region of interest" description="Disordered" evidence="1">
    <location>
        <begin position="304"/>
        <end position="335"/>
    </location>
</feature>
<dbReference type="InParanoid" id="Q2FUC2"/>
<reference evidence="3" key="1">
    <citation type="journal article" date="2016" name="Stand. Genomic Sci.">
        <title>Complete genome sequence of Methanospirillum hungatei type strain JF1.</title>
        <authorList>
            <person name="Gunsalus R.P."/>
            <person name="Cook L.E."/>
            <person name="Crable B."/>
            <person name="Rohlin L."/>
            <person name="McDonald E."/>
            <person name="Mouttaki H."/>
            <person name="Sieber J.R."/>
            <person name="Poweleit N."/>
            <person name="Zhou H."/>
            <person name="Lapidus A.L."/>
            <person name="Daligault H.E."/>
            <person name="Land M."/>
            <person name="Gilna P."/>
            <person name="Ivanova N."/>
            <person name="Kyrpides N."/>
            <person name="Culley D.E."/>
            <person name="McInerney M.J."/>
        </authorList>
    </citation>
    <scope>NUCLEOTIDE SEQUENCE [LARGE SCALE GENOMIC DNA]</scope>
    <source>
        <strain evidence="3">ATCC 27890 / DSM 864 / NBRC 100397 / JF-1</strain>
    </source>
</reference>
<feature type="compositionally biased region" description="Basic and acidic residues" evidence="1">
    <location>
        <begin position="324"/>
        <end position="335"/>
    </location>
</feature>
<sequence length="335" mass="38241">MADVKRPLITDEGILVSAVCPVIISASRATDLPAYYADWFIHRLKKGYVRWINSFNPHLPYYVSFEDTRAIVFWSKNPLPMFPHLDYLDSLALVYYFQVTLTDYGSEGLEPGVPPLDERISTFIRLSERVGRDRVIWRFDPVLLTRTLDIDTILSRITYIGDRIAPYTKKFVFSFVDTSYSKVKKQAGIWHFRNPDSVEKQQFIEGIVGMNRSWGISLASCADEAGYGPEIEHNKCVDDALLRLIGQHDPALLRYLDTHPGKDPGQRPACTCIKSKDIGQYDTCLHGCVYCYATDHAKAHVNYEKHQSSPEAETITGDAFGQQRRTDRDIQSYLL</sequence>